<evidence type="ECO:0000256" key="1">
    <source>
        <dbReference type="SAM" id="Phobius"/>
    </source>
</evidence>
<evidence type="ECO:0000313" key="3">
    <source>
        <dbReference type="EMBL" id="QHO68821.1"/>
    </source>
</evidence>
<accession>A0A7L5AI77</accession>
<dbReference type="Pfam" id="PF02517">
    <property type="entry name" value="Rce1-like"/>
    <property type="match status" value="1"/>
</dbReference>
<feature type="transmembrane region" description="Helical" evidence="1">
    <location>
        <begin position="71"/>
        <end position="93"/>
    </location>
</feature>
<organism evidence="3 4">
    <name type="scientific">Marisediminicola antarctica</name>
    <dbReference type="NCBI Taxonomy" id="674079"/>
    <lineage>
        <taxon>Bacteria</taxon>
        <taxon>Bacillati</taxon>
        <taxon>Actinomycetota</taxon>
        <taxon>Actinomycetes</taxon>
        <taxon>Micrococcales</taxon>
        <taxon>Microbacteriaceae</taxon>
        <taxon>Marisediminicola</taxon>
    </lineage>
</organism>
<dbReference type="GO" id="GO:0004175">
    <property type="term" value="F:endopeptidase activity"/>
    <property type="evidence" value="ECO:0007669"/>
    <property type="project" value="UniProtKB-ARBA"/>
</dbReference>
<feature type="transmembrane region" description="Helical" evidence="1">
    <location>
        <begin position="209"/>
        <end position="227"/>
    </location>
</feature>
<name>A0A7L5AI77_9MICO</name>
<evidence type="ECO:0000313" key="4">
    <source>
        <dbReference type="Proteomes" id="UP000464507"/>
    </source>
</evidence>
<feature type="transmembrane region" description="Helical" evidence="1">
    <location>
        <begin position="178"/>
        <end position="203"/>
    </location>
</feature>
<dbReference type="InterPro" id="IPR003675">
    <property type="entry name" value="Rce1/LyrA-like_dom"/>
</dbReference>
<feature type="domain" description="CAAX prenyl protease 2/Lysostaphin resistance protein A-like" evidence="2">
    <location>
        <begin position="155"/>
        <end position="244"/>
    </location>
</feature>
<proteinExistence type="predicted"/>
<keyword evidence="1" id="KW-0472">Membrane</keyword>
<feature type="transmembrane region" description="Helical" evidence="1">
    <location>
        <begin position="148"/>
        <end position="166"/>
    </location>
</feature>
<keyword evidence="1" id="KW-1133">Transmembrane helix</keyword>
<reference evidence="3 4" key="1">
    <citation type="submission" date="2016-09" db="EMBL/GenBank/DDBJ databases">
        <title>Complete genome sequence of microbes from the polar regions.</title>
        <authorList>
            <person name="Liao L."/>
            <person name="Chen B."/>
        </authorList>
    </citation>
    <scope>NUCLEOTIDE SEQUENCE [LARGE SCALE GENOMIC DNA]</scope>
    <source>
        <strain evidence="3 4">ZS314</strain>
    </source>
</reference>
<dbReference type="AlphaFoldDB" id="A0A7L5AI77"/>
<evidence type="ECO:0000259" key="2">
    <source>
        <dbReference type="Pfam" id="PF02517"/>
    </source>
</evidence>
<dbReference type="GO" id="GO:0080120">
    <property type="term" value="P:CAAX-box protein maturation"/>
    <property type="evidence" value="ECO:0007669"/>
    <property type="project" value="UniProtKB-ARBA"/>
</dbReference>
<protein>
    <recommendedName>
        <fullName evidence="2">CAAX prenyl protease 2/Lysostaphin resistance protein A-like domain-containing protein</fullName>
    </recommendedName>
</protein>
<sequence>MDYAYHRLARSWPKYKWWKSLITALIGGAIFLVLSIIIAVGFIVGSFLSPDVFGNFNDLLTLGEIDLSDPITFAFAVGSIALLLPAVIFATLIMGPWPLGLLSSVAGRLRWGWLARCIPIGLLVYGVVFGLSFLVIDPLSGAGPLSPVITSTTWVLIALALVLTPLQATAEEYVFRGFLMQTIGGWLKHPAWAILLPVPLFAIGHNYDVWGLLDVSIFGVTAAWLTWRTGGLEAAIVAHVINNTTLFVLGAVGLTDLNADSGSPIGLLVTGLIMVAYSALVVRAANRSGLVTTRTLLPPEPVPVVDAAGWPPVEQPARDSAG</sequence>
<dbReference type="Proteomes" id="UP000464507">
    <property type="component" value="Chromosome"/>
</dbReference>
<feature type="transmembrane region" description="Helical" evidence="1">
    <location>
        <begin position="265"/>
        <end position="285"/>
    </location>
</feature>
<keyword evidence="4" id="KW-1185">Reference proteome</keyword>
<dbReference type="EMBL" id="CP017146">
    <property type="protein sequence ID" value="QHO68821.1"/>
    <property type="molecule type" value="Genomic_DNA"/>
</dbReference>
<gene>
    <name evidence="3" type="ORF">BHD05_03375</name>
</gene>
<feature type="transmembrane region" description="Helical" evidence="1">
    <location>
        <begin position="234"/>
        <end position="253"/>
    </location>
</feature>
<dbReference type="RefSeq" id="WP_161885182.1">
    <property type="nucleotide sequence ID" value="NZ_CP017146.1"/>
</dbReference>
<keyword evidence="1" id="KW-0812">Transmembrane</keyword>
<dbReference type="OrthoDB" id="2680086at2"/>
<feature type="transmembrane region" description="Helical" evidence="1">
    <location>
        <begin position="21"/>
        <end position="48"/>
    </location>
</feature>
<dbReference type="KEGG" id="mant:BHD05_03375"/>
<feature type="transmembrane region" description="Helical" evidence="1">
    <location>
        <begin position="113"/>
        <end position="136"/>
    </location>
</feature>